<evidence type="ECO:0000313" key="1">
    <source>
        <dbReference type="EMBL" id="MCJ8146014.1"/>
    </source>
</evidence>
<reference evidence="1" key="1">
    <citation type="submission" date="2022-02" db="EMBL/GenBank/DDBJ databases">
        <title>Acinetobacter A3.8 sp. nov., isolated from Sediment (Zhairuo Island).</title>
        <authorList>
            <person name="Zheng K."/>
        </authorList>
    </citation>
    <scope>NUCLEOTIDE SEQUENCE</scope>
    <source>
        <strain evidence="1">A3.8</strain>
    </source>
</reference>
<dbReference type="RefSeq" id="WP_241570712.1">
    <property type="nucleotide sequence ID" value="NZ_JAKUML010000004.1"/>
</dbReference>
<protein>
    <submittedName>
        <fullName evidence="1">Uncharacterized protein</fullName>
    </submittedName>
</protein>
<accession>A0A9X1WVL7</accession>
<proteinExistence type="predicted"/>
<dbReference type="AlphaFoldDB" id="A0A9X1WVL7"/>
<gene>
    <name evidence="1" type="ORF">MKI79_03660</name>
</gene>
<dbReference type="Proteomes" id="UP001139701">
    <property type="component" value="Unassembled WGS sequence"/>
</dbReference>
<organism evidence="1 2">
    <name type="scientific">Acinetobacter sedimenti</name>
    <dbReference type="NCBI Taxonomy" id="2919922"/>
    <lineage>
        <taxon>Bacteria</taxon>
        <taxon>Pseudomonadati</taxon>
        <taxon>Pseudomonadota</taxon>
        <taxon>Gammaproteobacteria</taxon>
        <taxon>Moraxellales</taxon>
        <taxon>Moraxellaceae</taxon>
        <taxon>Acinetobacter</taxon>
    </lineage>
</organism>
<evidence type="ECO:0000313" key="2">
    <source>
        <dbReference type="Proteomes" id="UP001139701"/>
    </source>
</evidence>
<comment type="caution">
    <text evidence="1">The sequence shown here is derived from an EMBL/GenBank/DDBJ whole genome shotgun (WGS) entry which is preliminary data.</text>
</comment>
<sequence>MRRTKIAQLIWCNDSKSHDATEQAICHKQFDQSQTSAFASEDKVYTLDSL</sequence>
<dbReference type="EMBL" id="JAKUML010000004">
    <property type="protein sequence ID" value="MCJ8146014.1"/>
    <property type="molecule type" value="Genomic_DNA"/>
</dbReference>
<keyword evidence="2" id="KW-1185">Reference proteome</keyword>
<name>A0A9X1WVL7_9GAMM</name>